<organism evidence="13">
    <name type="scientific">Onychiurus orientalis</name>
    <name type="common">Blind springtail</name>
    <dbReference type="NCBI Taxonomy" id="280588"/>
    <lineage>
        <taxon>Eukaryota</taxon>
        <taxon>Metazoa</taxon>
        <taxon>Ecdysozoa</taxon>
        <taxon>Arthropoda</taxon>
        <taxon>Hexapoda</taxon>
        <taxon>Collembola</taxon>
        <taxon>Poduromorpha</taxon>
        <taxon>Poduroidea</taxon>
        <taxon>Onychiuridae</taxon>
        <taxon>Onychiurinae</taxon>
        <taxon>Onychiurus</taxon>
    </lineage>
</organism>
<protein>
    <recommendedName>
        <fullName evidence="12">ATP synthase complex subunit 8</fullName>
    </recommendedName>
</protein>
<keyword evidence="6 12" id="KW-0812">Transmembrane</keyword>
<comment type="subcellular location">
    <subcellularLocation>
        <location evidence="1 12">Mitochondrion membrane</location>
        <topology evidence="1 12">Single-pass membrane protein</topology>
    </subcellularLocation>
</comment>
<keyword evidence="10 12" id="KW-0496">Mitochondrion</keyword>
<gene>
    <name evidence="13" type="primary">ATP8</name>
</gene>
<keyword evidence="5 12" id="KW-0138">CF(0)</keyword>
<dbReference type="AlphaFoldDB" id="Q6DVH7"/>
<dbReference type="GO" id="GO:0031966">
    <property type="term" value="C:mitochondrial membrane"/>
    <property type="evidence" value="ECO:0007669"/>
    <property type="project" value="UniProtKB-SubCell"/>
</dbReference>
<accession>Q6DVH7</accession>
<dbReference type="GO" id="GO:0015986">
    <property type="term" value="P:proton motive force-driven ATP synthesis"/>
    <property type="evidence" value="ECO:0007669"/>
    <property type="project" value="InterPro"/>
</dbReference>
<keyword evidence="11" id="KW-0472">Membrane</keyword>
<keyword evidence="9 12" id="KW-0406">Ion transport</keyword>
<sequence length="56" mass="6633">MPQMSPMPWLFLFAMFTLIFICINNKIFFHSLNSYSNNNPTLVLTDGKSNSFLWLW</sequence>
<comment type="similarity">
    <text evidence="2 12">Belongs to the ATPase protein 8 family.</text>
</comment>
<name>Q6DVH7_ONYOR</name>
<dbReference type="EMBL" id="AY639938">
    <property type="protein sequence ID" value="AAT69322.1"/>
    <property type="molecule type" value="Genomic_DNA"/>
</dbReference>
<geneLocation type="mitochondrion" evidence="13"/>
<evidence type="ECO:0000256" key="12">
    <source>
        <dbReference type="RuleBase" id="RU003661"/>
    </source>
</evidence>
<reference evidence="13" key="1">
    <citation type="journal article" date="2005" name="Proc. R. Soc. B">
        <title>Mitochondrial genomes suggest that hexapods and crustaceans are mutually paraphyletic.</title>
        <authorList>
            <person name="Cook C.E."/>
            <person name="Yue Q."/>
            <person name="Akam M."/>
        </authorList>
    </citation>
    <scope>NUCLEOTIDE SEQUENCE</scope>
</reference>
<proteinExistence type="inferred from homology"/>
<evidence type="ECO:0000256" key="7">
    <source>
        <dbReference type="ARBA" id="ARBA00022781"/>
    </source>
</evidence>
<evidence type="ECO:0000256" key="11">
    <source>
        <dbReference type="ARBA" id="ARBA00023136"/>
    </source>
</evidence>
<dbReference type="CTD" id="4509"/>
<evidence type="ECO:0000256" key="2">
    <source>
        <dbReference type="ARBA" id="ARBA00008892"/>
    </source>
</evidence>
<evidence type="ECO:0000313" key="13">
    <source>
        <dbReference type="EMBL" id="AAT69322.1"/>
    </source>
</evidence>
<evidence type="ECO:0000256" key="6">
    <source>
        <dbReference type="ARBA" id="ARBA00022692"/>
    </source>
</evidence>
<evidence type="ECO:0000256" key="1">
    <source>
        <dbReference type="ARBA" id="ARBA00004304"/>
    </source>
</evidence>
<dbReference type="GeneID" id="2914293"/>
<evidence type="ECO:0000256" key="4">
    <source>
        <dbReference type="ARBA" id="ARBA00022448"/>
    </source>
</evidence>
<comment type="subunit">
    <text evidence="3">F-type ATPases have 2 components, CF(1) - the catalytic core - and CF(0) - the membrane proton channel.</text>
</comment>
<dbReference type="InterPro" id="IPR001421">
    <property type="entry name" value="ATP8_metazoa"/>
</dbReference>
<evidence type="ECO:0000256" key="5">
    <source>
        <dbReference type="ARBA" id="ARBA00022547"/>
    </source>
</evidence>
<keyword evidence="7 12" id="KW-0375">Hydrogen ion transport</keyword>
<dbReference type="GO" id="GO:0045259">
    <property type="term" value="C:proton-transporting ATP synthase complex"/>
    <property type="evidence" value="ECO:0007669"/>
    <property type="project" value="UniProtKB-KW"/>
</dbReference>
<evidence type="ECO:0000256" key="8">
    <source>
        <dbReference type="ARBA" id="ARBA00022989"/>
    </source>
</evidence>
<evidence type="ECO:0000256" key="3">
    <source>
        <dbReference type="ARBA" id="ARBA00011291"/>
    </source>
</evidence>
<evidence type="ECO:0000256" key="10">
    <source>
        <dbReference type="ARBA" id="ARBA00023128"/>
    </source>
</evidence>
<dbReference type="GO" id="GO:0015078">
    <property type="term" value="F:proton transmembrane transporter activity"/>
    <property type="evidence" value="ECO:0007669"/>
    <property type="project" value="InterPro"/>
</dbReference>
<dbReference type="RefSeq" id="YP_054460.1">
    <property type="nucleotide sequence ID" value="NC_006074.1"/>
</dbReference>
<keyword evidence="8" id="KW-1133">Transmembrane helix</keyword>
<keyword evidence="4 12" id="KW-0813">Transport</keyword>
<dbReference type="Pfam" id="PF00895">
    <property type="entry name" value="ATP-synt_8"/>
    <property type="match status" value="1"/>
</dbReference>
<evidence type="ECO:0000256" key="9">
    <source>
        <dbReference type="ARBA" id="ARBA00023065"/>
    </source>
</evidence>